<evidence type="ECO:0000256" key="10">
    <source>
        <dbReference type="ARBA" id="ARBA00023295"/>
    </source>
</evidence>
<evidence type="ECO:0000256" key="8">
    <source>
        <dbReference type="ARBA" id="ARBA00023136"/>
    </source>
</evidence>
<evidence type="ECO:0000256" key="17">
    <source>
        <dbReference type="SAM" id="Phobius"/>
    </source>
</evidence>
<name>A0AB34KJM1_9PEZI</name>
<feature type="compositionally biased region" description="Basic and acidic residues" evidence="16">
    <location>
        <begin position="179"/>
        <end position="199"/>
    </location>
</feature>
<reference evidence="19 20" key="1">
    <citation type="journal article" date="2020" name="Microbiol. Resour. Announc.">
        <title>Draft Genome Sequence of a Cladosporium Species Isolated from the Mesophotic Ascidian Didemnum maculosum.</title>
        <authorList>
            <person name="Gioti A."/>
            <person name="Siaperas R."/>
            <person name="Nikolaivits E."/>
            <person name="Le Goff G."/>
            <person name="Ouazzani J."/>
            <person name="Kotoulas G."/>
            <person name="Topakas E."/>
        </authorList>
    </citation>
    <scope>NUCLEOTIDE SEQUENCE [LARGE SCALE GENOMIC DNA]</scope>
    <source>
        <strain evidence="19 20">TM138-S3</strain>
    </source>
</reference>
<feature type="compositionally biased region" description="Low complexity" evidence="16">
    <location>
        <begin position="247"/>
        <end position="272"/>
    </location>
</feature>
<evidence type="ECO:0000256" key="2">
    <source>
        <dbReference type="ARBA" id="ARBA00005641"/>
    </source>
</evidence>
<dbReference type="AlphaFoldDB" id="A0AB34KJM1"/>
<evidence type="ECO:0000256" key="4">
    <source>
        <dbReference type="ARBA" id="ARBA00022692"/>
    </source>
</evidence>
<comment type="caution">
    <text evidence="19">The sequence shown here is derived from an EMBL/GenBank/DDBJ whole genome shotgun (WGS) entry which is preliminary data.</text>
</comment>
<evidence type="ECO:0000256" key="9">
    <source>
        <dbReference type="ARBA" id="ARBA00023180"/>
    </source>
</evidence>
<evidence type="ECO:0000256" key="12">
    <source>
        <dbReference type="ARBA" id="ARBA00036824"/>
    </source>
</evidence>
<evidence type="ECO:0000256" key="5">
    <source>
        <dbReference type="ARBA" id="ARBA00022801"/>
    </source>
</evidence>
<keyword evidence="5" id="KW-0378">Hydrolase</keyword>
<dbReference type="Proteomes" id="UP000803884">
    <property type="component" value="Unassembled WGS sequence"/>
</dbReference>
<dbReference type="GO" id="GO:0009986">
    <property type="term" value="C:cell surface"/>
    <property type="evidence" value="ECO:0007669"/>
    <property type="project" value="TreeGrafter"/>
</dbReference>
<evidence type="ECO:0000256" key="7">
    <source>
        <dbReference type="ARBA" id="ARBA00022989"/>
    </source>
</evidence>
<evidence type="ECO:0000256" key="14">
    <source>
        <dbReference type="ARBA" id="ARBA00038929"/>
    </source>
</evidence>
<dbReference type="RefSeq" id="XP_069227257.1">
    <property type="nucleotide sequence ID" value="XM_069375833.1"/>
</dbReference>
<evidence type="ECO:0000256" key="16">
    <source>
        <dbReference type="SAM" id="MobiDB-lite"/>
    </source>
</evidence>
<feature type="region of interest" description="Disordered" evidence="16">
    <location>
        <begin position="1"/>
        <end position="214"/>
    </location>
</feature>
<dbReference type="Pfam" id="PF00150">
    <property type="entry name" value="Cellulase"/>
    <property type="match status" value="1"/>
</dbReference>
<evidence type="ECO:0000259" key="18">
    <source>
        <dbReference type="Pfam" id="PF00150"/>
    </source>
</evidence>
<dbReference type="InterPro" id="IPR050386">
    <property type="entry name" value="Glycosyl_hydrolase_5"/>
</dbReference>
<keyword evidence="6" id="KW-0735">Signal-anchor</keyword>
<comment type="catalytic activity">
    <reaction evidence="12">
        <text>Successive hydrolysis of beta-D-glucose units from the non-reducing ends of (1-&gt;3)-beta-D-glucans, releasing alpha-glucose.</text>
        <dbReference type="EC" id="3.2.1.58"/>
    </reaction>
</comment>
<keyword evidence="20" id="KW-1185">Reference proteome</keyword>
<dbReference type="Gene3D" id="3.20.20.80">
    <property type="entry name" value="Glycosidases"/>
    <property type="match status" value="1"/>
</dbReference>
<dbReference type="GO" id="GO:0005576">
    <property type="term" value="C:extracellular region"/>
    <property type="evidence" value="ECO:0007669"/>
    <property type="project" value="TreeGrafter"/>
</dbReference>
<evidence type="ECO:0000256" key="6">
    <source>
        <dbReference type="ARBA" id="ARBA00022968"/>
    </source>
</evidence>
<evidence type="ECO:0000256" key="13">
    <source>
        <dbReference type="ARBA" id="ARBA00037126"/>
    </source>
</evidence>
<comment type="similarity">
    <text evidence="2">Belongs to the glycosyl hydrolase 5 (cellulase A) family.</text>
</comment>
<evidence type="ECO:0000256" key="11">
    <source>
        <dbReference type="ARBA" id="ARBA00023316"/>
    </source>
</evidence>
<comment type="function">
    <text evidence="13">Glucosidase involved in the degradation of cellulosic biomass. Active on lichenan.</text>
</comment>
<evidence type="ECO:0000256" key="3">
    <source>
        <dbReference type="ARBA" id="ARBA00022475"/>
    </source>
</evidence>
<dbReference type="PANTHER" id="PTHR31297">
    <property type="entry name" value="GLUCAN ENDO-1,6-BETA-GLUCOSIDASE B"/>
    <property type="match status" value="1"/>
</dbReference>
<dbReference type="InterPro" id="IPR017853">
    <property type="entry name" value="GH"/>
</dbReference>
<dbReference type="GeneID" id="96008671"/>
<keyword evidence="11" id="KW-0961">Cell wall biogenesis/degradation</keyword>
<feature type="compositionally biased region" description="Basic and acidic residues" evidence="16">
    <location>
        <begin position="7"/>
        <end position="16"/>
    </location>
</feature>
<keyword evidence="4 17" id="KW-0812">Transmembrane</keyword>
<feature type="compositionally biased region" description="Basic and acidic residues" evidence="16">
    <location>
        <begin position="157"/>
        <end position="172"/>
    </location>
</feature>
<dbReference type="FunFam" id="3.20.20.80:FF:000033">
    <property type="entry name" value="Glucan 1,3-beta-glucosidase A"/>
    <property type="match status" value="1"/>
</dbReference>
<organism evidence="19 20">
    <name type="scientific">Cladosporium halotolerans</name>
    <dbReference type="NCBI Taxonomy" id="1052096"/>
    <lineage>
        <taxon>Eukaryota</taxon>
        <taxon>Fungi</taxon>
        <taxon>Dikarya</taxon>
        <taxon>Ascomycota</taxon>
        <taxon>Pezizomycotina</taxon>
        <taxon>Dothideomycetes</taxon>
        <taxon>Dothideomycetidae</taxon>
        <taxon>Cladosporiales</taxon>
        <taxon>Cladosporiaceae</taxon>
        <taxon>Cladosporium</taxon>
    </lineage>
</organism>
<accession>A0AB34KJM1</accession>
<dbReference type="GO" id="GO:0009251">
    <property type="term" value="P:glucan catabolic process"/>
    <property type="evidence" value="ECO:0007669"/>
    <property type="project" value="TreeGrafter"/>
</dbReference>
<evidence type="ECO:0000313" key="19">
    <source>
        <dbReference type="EMBL" id="KAL1584151.1"/>
    </source>
</evidence>
<dbReference type="InterPro" id="IPR001547">
    <property type="entry name" value="Glyco_hydro_5"/>
</dbReference>
<proteinExistence type="inferred from homology"/>
<evidence type="ECO:0000256" key="1">
    <source>
        <dbReference type="ARBA" id="ARBA00004401"/>
    </source>
</evidence>
<evidence type="ECO:0000256" key="15">
    <source>
        <dbReference type="ARBA" id="ARBA00041260"/>
    </source>
</evidence>
<evidence type="ECO:0000313" key="20">
    <source>
        <dbReference type="Proteomes" id="UP000803884"/>
    </source>
</evidence>
<keyword evidence="9" id="KW-0325">Glycoprotein</keyword>
<feature type="transmembrane region" description="Helical" evidence="17">
    <location>
        <begin position="224"/>
        <end position="245"/>
    </location>
</feature>
<feature type="compositionally biased region" description="Basic and acidic residues" evidence="16">
    <location>
        <begin position="102"/>
        <end position="135"/>
    </location>
</feature>
<dbReference type="EMBL" id="JAAQHG020000028">
    <property type="protein sequence ID" value="KAL1584151.1"/>
    <property type="molecule type" value="Genomic_DNA"/>
</dbReference>
<keyword evidence="7 17" id="KW-1133">Transmembrane helix</keyword>
<dbReference type="GO" id="GO:0004338">
    <property type="term" value="F:glucan exo-1,3-beta-glucosidase activity"/>
    <property type="evidence" value="ECO:0007669"/>
    <property type="project" value="UniProtKB-EC"/>
</dbReference>
<dbReference type="SUPFAM" id="SSF51445">
    <property type="entry name" value="(Trans)glycosidases"/>
    <property type="match status" value="1"/>
</dbReference>
<dbReference type="GO" id="GO:0005886">
    <property type="term" value="C:plasma membrane"/>
    <property type="evidence" value="ECO:0007669"/>
    <property type="project" value="UniProtKB-SubCell"/>
</dbReference>
<comment type="subcellular location">
    <subcellularLocation>
        <location evidence="1">Cell membrane</location>
        <topology evidence="1">Single-pass type II membrane protein</topology>
    </subcellularLocation>
</comment>
<dbReference type="GO" id="GO:0071555">
    <property type="term" value="P:cell wall organization"/>
    <property type="evidence" value="ECO:0007669"/>
    <property type="project" value="UniProtKB-KW"/>
</dbReference>
<dbReference type="PANTHER" id="PTHR31297:SF34">
    <property type="entry name" value="GLUCAN 1,3-BETA-GLUCOSIDASE 2"/>
    <property type="match status" value="1"/>
</dbReference>
<sequence>MPAQSEYSRDPRESPRRQRKRRTHQRIDSNGDPPPRRHRERDDEEHEAARRERRRRERRHEASGSENSKSQSTALSSAQLAALDRANQRNPYDEYETYTRQAPREESRRRSGYDRDQEREQRREEERERRRQEHKERRRRRREEEKAADYDEADGLVYDRRRSRRAETEGGRRVVSGHALERGRDSQYEEKPFYEENVRLRGGASDSSEYDPEKARKKKKWKKILIGVGIVILILAIAIPVGVVVSGKNSSSSDDNSGSSPSSDSNAPANSNLDGVSEDEIPASAKGTELDPFSWYDTYDFNVTYTDETVGGLPIMGLNSTWDDSTRCNDNVPPLDKKFEYGTMPVRGVNLGGWLSIEPWITPSFFSSYSSRDGVVDEWTLTETLGSTRAKSKLEEHYSSFISEQDLIDIQAAGMDHVRIPYSYWAVTTYDGDPYVAKVSWRYLLRAIEWCRKHGLRVNLDMHGAPGSQNGWNHSGRQGEARWLNGTDGATNGQRTIDLHKQIATFFSQPRYKNLVTMYGLVNEPRMVELDPDTVIDWTSKAVDAIQASGFEGVIIFGDGFMGLDNWQGKLQDKKNLLLDVHQYVIFNVDQIVLTHHDKINFACGGWTKQALRSQNKQTGFGPTLCGEWSQADTDCTQYLNNVGVGSRWEGTLNMISTPGGSASGSVLTPTCPTDNNPRCSCEGANADPADYSAGYKHFLQMFAEAQMHSFEQGWGWFYWTWKNENAPQWSYQAGLKAGMLPEKAYQRDFNCSSDIPAFDDLPEFY</sequence>
<feature type="domain" description="Glycoside hydrolase family 5" evidence="18">
    <location>
        <begin position="401"/>
        <end position="635"/>
    </location>
</feature>
<gene>
    <name evidence="19" type="ORF">WHR41_07228</name>
</gene>
<keyword evidence="3" id="KW-1003">Cell membrane</keyword>
<dbReference type="EC" id="3.2.1.58" evidence="14"/>
<feature type="region of interest" description="Disordered" evidence="16">
    <location>
        <begin position="247"/>
        <end position="279"/>
    </location>
</feature>
<feature type="compositionally biased region" description="Low complexity" evidence="16">
    <location>
        <begin position="70"/>
        <end position="83"/>
    </location>
</feature>
<protein>
    <recommendedName>
        <fullName evidence="14">glucan 1,3-beta-glucosidase</fullName>
        <ecNumber evidence="14">3.2.1.58</ecNumber>
    </recommendedName>
    <alternativeName>
        <fullName evidence="15">Exo-1,3-beta-glucanase D</fullName>
    </alternativeName>
</protein>
<keyword evidence="10" id="KW-0326">Glycosidase</keyword>
<keyword evidence="8 17" id="KW-0472">Membrane</keyword>